<keyword evidence="3" id="KW-1185">Reference proteome</keyword>
<name>A0A9Q3GLN4_9BASI</name>
<feature type="region of interest" description="Disordered" evidence="1">
    <location>
        <begin position="58"/>
        <end position="88"/>
    </location>
</feature>
<feature type="region of interest" description="Disordered" evidence="1">
    <location>
        <begin position="1"/>
        <end position="46"/>
    </location>
</feature>
<evidence type="ECO:0000313" key="3">
    <source>
        <dbReference type="Proteomes" id="UP000765509"/>
    </source>
</evidence>
<evidence type="ECO:0000256" key="1">
    <source>
        <dbReference type="SAM" id="MobiDB-lite"/>
    </source>
</evidence>
<dbReference type="AlphaFoldDB" id="A0A9Q3GLN4"/>
<dbReference type="EMBL" id="AVOT02002981">
    <property type="protein sequence ID" value="MBW0472133.1"/>
    <property type="molecule type" value="Genomic_DNA"/>
</dbReference>
<feature type="region of interest" description="Disordered" evidence="1">
    <location>
        <begin position="103"/>
        <end position="145"/>
    </location>
</feature>
<evidence type="ECO:0000313" key="2">
    <source>
        <dbReference type="EMBL" id="MBW0472133.1"/>
    </source>
</evidence>
<dbReference type="Proteomes" id="UP000765509">
    <property type="component" value="Unassembled WGS sequence"/>
</dbReference>
<reference evidence="2" key="1">
    <citation type="submission" date="2021-03" db="EMBL/GenBank/DDBJ databases">
        <title>Draft genome sequence of rust myrtle Austropuccinia psidii MF-1, a brazilian biotype.</title>
        <authorList>
            <person name="Quecine M.C."/>
            <person name="Pachon D.M.R."/>
            <person name="Bonatelli M.L."/>
            <person name="Correr F.H."/>
            <person name="Franceschini L.M."/>
            <person name="Leite T.F."/>
            <person name="Margarido G.R.A."/>
            <person name="Almeida C.A."/>
            <person name="Ferrarezi J.A."/>
            <person name="Labate C.A."/>
        </authorList>
    </citation>
    <scope>NUCLEOTIDE SEQUENCE</scope>
    <source>
        <strain evidence="2">MF-1</strain>
    </source>
</reference>
<gene>
    <name evidence="2" type="ORF">O181_011848</name>
</gene>
<organism evidence="2 3">
    <name type="scientific">Austropuccinia psidii MF-1</name>
    <dbReference type="NCBI Taxonomy" id="1389203"/>
    <lineage>
        <taxon>Eukaryota</taxon>
        <taxon>Fungi</taxon>
        <taxon>Dikarya</taxon>
        <taxon>Basidiomycota</taxon>
        <taxon>Pucciniomycotina</taxon>
        <taxon>Pucciniomycetes</taxon>
        <taxon>Pucciniales</taxon>
        <taxon>Sphaerophragmiaceae</taxon>
        <taxon>Austropuccinia</taxon>
    </lineage>
</organism>
<proteinExistence type="predicted"/>
<sequence>MPPVHIRNLGIPRNQPKDRRGLFRTRIPGNGHLGNNSGWKDTEGNHSHSAIHLPIQQKLQTRGLEGFGSSPLAPPTPQRFIPRENGQQEVQDSITLGITWSKFPEVMSERDTLQRSYGNHQKMESQKDFQTPGGEGNQDKGKSSH</sequence>
<comment type="caution">
    <text evidence="2">The sequence shown here is derived from an EMBL/GenBank/DDBJ whole genome shotgun (WGS) entry which is preliminary data.</text>
</comment>
<protein>
    <submittedName>
        <fullName evidence="2">Uncharacterized protein</fullName>
    </submittedName>
</protein>
<accession>A0A9Q3GLN4</accession>